<dbReference type="GO" id="GO:0005886">
    <property type="term" value="C:plasma membrane"/>
    <property type="evidence" value="ECO:0007669"/>
    <property type="project" value="UniProtKB-SubCell"/>
</dbReference>
<dbReference type="NCBIfam" id="TIGR01525">
    <property type="entry name" value="ATPase-IB_hvy"/>
    <property type="match status" value="1"/>
</dbReference>
<evidence type="ECO:0000256" key="1">
    <source>
        <dbReference type="ARBA" id="ARBA00004370"/>
    </source>
</evidence>
<dbReference type="Pfam" id="PF00122">
    <property type="entry name" value="E1-E2_ATPase"/>
    <property type="match status" value="1"/>
</dbReference>
<dbReference type="InterPro" id="IPR059000">
    <property type="entry name" value="ATPase_P-type_domA"/>
</dbReference>
<name>A0A4U1JLL1_RHOCA</name>
<evidence type="ECO:0000259" key="10">
    <source>
        <dbReference type="Pfam" id="PF00122"/>
    </source>
</evidence>
<dbReference type="Pfam" id="PF00702">
    <property type="entry name" value="Hydrolase"/>
    <property type="match status" value="1"/>
</dbReference>
<dbReference type="Proteomes" id="UP000310597">
    <property type="component" value="Unassembled WGS sequence"/>
</dbReference>
<dbReference type="NCBIfam" id="TIGR01494">
    <property type="entry name" value="ATPase_P-type"/>
    <property type="match status" value="2"/>
</dbReference>
<gene>
    <name evidence="11" type="ORF">FBT96_18270</name>
</gene>
<keyword evidence="5" id="KW-1133">Transmembrane helix</keyword>
<dbReference type="SUPFAM" id="SSF81660">
    <property type="entry name" value="Metal cation-transporting ATPase, ATP-binding domain N"/>
    <property type="match status" value="1"/>
</dbReference>
<dbReference type="PROSITE" id="PS00154">
    <property type="entry name" value="ATPASE_E1_E2"/>
    <property type="match status" value="1"/>
</dbReference>
<keyword evidence="4" id="KW-1278">Translocase</keyword>
<dbReference type="GO" id="GO:0046872">
    <property type="term" value="F:metal ion binding"/>
    <property type="evidence" value="ECO:0007669"/>
    <property type="project" value="UniProtKB-KW"/>
</dbReference>
<keyword evidence="9" id="KW-0547">Nucleotide-binding</keyword>
<dbReference type="PRINTS" id="PR00119">
    <property type="entry name" value="CATATPASE"/>
</dbReference>
<dbReference type="EMBL" id="SWJZ01000102">
    <property type="protein sequence ID" value="TKD14470.1"/>
    <property type="molecule type" value="Genomic_DNA"/>
</dbReference>
<dbReference type="InterPro" id="IPR001757">
    <property type="entry name" value="P_typ_ATPase"/>
</dbReference>
<comment type="caution">
    <text evidence="11">The sequence shown here is derived from an EMBL/GenBank/DDBJ whole genome shotgun (WGS) entry which is preliminary data.</text>
</comment>
<dbReference type="GO" id="GO:0015086">
    <property type="term" value="F:cadmium ion transmembrane transporter activity"/>
    <property type="evidence" value="ECO:0007669"/>
    <property type="project" value="TreeGrafter"/>
</dbReference>
<accession>A0A4U1JLL1</accession>
<dbReference type="PROSITE" id="PS01229">
    <property type="entry name" value="COF_2"/>
    <property type="match status" value="1"/>
</dbReference>
<evidence type="ECO:0000256" key="8">
    <source>
        <dbReference type="ARBA" id="ARBA00047308"/>
    </source>
</evidence>
<dbReference type="SFLD" id="SFLDF00027">
    <property type="entry name" value="p-type_atpase"/>
    <property type="match status" value="1"/>
</dbReference>
<keyword evidence="3" id="KW-0812">Transmembrane</keyword>
<feature type="domain" description="P-type ATPase A" evidence="10">
    <location>
        <begin position="208"/>
        <end position="305"/>
    </location>
</feature>
<dbReference type="InterPro" id="IPR018303">
    <property type="entry name" value="ATPase_P-typ_P_site"/>
</dbReference>
<dbReference type="InterPro" id="IPR027256">
    <property type="entry name" value="P-typ_ATPase_IB"/>
</dbReference>
<dbReference type="InterPro" id="IPR044492">
    <property type="entry name" value="P_typ_ATPase_HD_dom"/>
</dbReference>
<evidence type="ECO:0000256" key="9">
    <source>
        <dbReference type="RuleBase" id="RU362081"/>
    </source>
</evidence>
<keyword evidence="9" id="KW-1003">Cell membrane</keyword>
<dbReference type="InterPro" id="IPR023299">
    <property type="entry name" value="ATPase_P-typ_cyto_dom_N"/>
</dbReference>
<dbReference type="Gene3D" id="2.70.150.10">
    <property type="entry name" value="Calcium-transporting ATPase, cytoplasmic transduction domain A"/>
    <property type="match status" value="1"/>
</dbReference>
<dbReference type="SUPFAM" id="SSF56784">
    <property type="entry name" value="HAD-like"/>
    <property type="match status" value="1"/>
</dbReference>
<protein>
    <recommendedName>
        <fullName evidence="7">P-type Zn(2+) transporter</fullName>
        <ecNumber evidence="7">7.2.2.12</ecNumber>
    </recommendedName>
</protein>
<comment type="catalytic activity">
    <reaction evidence="8">
        <text>Zn(2+)(in) + ATP + H2O = Zn(2+)(out) + ADP + phosphate + H(+)</text>
        <dbReference type="Rhea" id="RHEA:20621"/>
        <dbReference type="ChEBI" id="CHEBI:15377"/>
        <dbReference type="ChEBI" id="CHEBI:15378"/>
        <dbReference type="ChEBI" id="CHEBI:29105"/>
        <dbReference type="ChEBI" id="CHEBI:30616"/>
        <dbReference type="ChEBI" id="CHEBI:43474"/>
        <dbReference type="ChEBI" id="CHEBI:456216"/>
        <dbReference type="EC" id="7.2.2.12"/>
    </reaction>
</comment>
<evidence type="ECO:0000256" key="6">
    <source>
        <dbReference type="ARBA" id="ARBA00023136"/>
    </source>
</evidence>
<dbReference type="GO" id="GO:0016887">
    <property type="term" value="F:ATP hydrolysis activity"/>
    <property type="evidence" value="ECO:0007669"/>
    <property type="project" value="InterPro"/>
</dbReference>
<dbReference type="SUPFAM" id="SSF81653">
    <property type="entry name" value="Calcium ATPase, transduction domain A"/>
    <property type="match status" value="1"/>
</dbReference>
<evidence type="ECO:0000256" key="5">
    <source>
        <dbReference type="ARBA" id="ARBA00022989"/>
    </source>
</evidence>
<dbReference type="InterPro" id="IPR036412">
    <property type="entry name" value="HAD-like_sf"/>
</dbReference>
<reference evidence="11 12" key="1">
    <citation type="submission" date="2019-04" db="EMBL/GenBank/DDBJ databases">
        <title>Draft Whole-Genome sequence of the purple photosynthetic bacterium Rhodobacter capsulatus SP108 with an indigenous class A beta-lactamase.</title>
        <authorList>
            <person name="Robertson S."/>
            <person name="Meyer T.E."/>
            <person name="Kyndt J.A."/>
        </authorList>
    </citation>
    <scope>NUCLEOTIDE SEQUENCE [LARGE SCALE GENOMIC DNA]</scope>
    <source>
        <strain evidence="11 12">SP108</strain>
    </source>
</reference>
<evidence type="ECO:0000256" key="7">
    <source>
        <dbReference type="ARBA" id="ARBA00039097"/>
    </source>
</evidence>
<dbReference type="Gene3D" id="3.40.50.1000">
    <property type="entry name" value="HAD superfamily/HAD-like"/>
    <property type="match status" value="1"/>
</dbReference>
<dbReference type="SFLD" id="SFLDS00003">
    <property type="entry name" value="Haloacid_Dehalogenase"/>
    <property type="match status" value="1"/>
</dbReference>
<dbReference type="AlphaFoldDB" id="A0A4U1JLL1"/>
<dbReference type="GO" id="GO:0016463">
    <property type="term" value="F:P-type zinc transporter activity"/>
    <property type="evidence" value="ECO:0007669"/>
    <property type="project" value="UniProtKB-EC"/>
</dbReference>
<evidence type="ECO:0000313" key="12">
    <source>
        <dbReference type="Proteomes" id="UP000310597"/>
    </source>
</evidence>
<dbReference type="PANTHER" id="PTHR48085">
    <property type="entry name" value="CADMIUM/ZINC-TRANSPORTING ATPASE HMA2-RELATED"/>
    <property type="match status" value="1"/>
</dbReference>
<evidence type="ECO:0000313" key="11">
    <source>
        <dbReference type="EMBL" id="TKD14470.1"/>
    </source>
</evidence>
<dbReference type="InterPro" id="IPR051014">
    <property type="entry name" value="Cation_Transport_ATPase_IB"/>
</dbReference>
<sequence length="715" mass="74470">MRADLPLRAAARVVSAPSVSIAHELPGRLRLKLPLLTLPGLDTEHLARALRQIRGVASVRLNPAAASVIFTHDGTAATRARVLDRVAGLRRDQLRFHRPGEAPEGPSVAPLVSRLALLAALPVLPQPLARGLVLWAIAPRVLGGLDALVTKGVSVEVLDALAVSLGVARGSFGTALTTDLMMEAGEYLEETTMRQSGALLQDLLMPNPETARVERAGRVIELPFDQVVQGDTVLVQVGEAVPVDGVVLTGTAQVNEASITGESLAVTKEPGALAIAGSTLESGMLRLRADQVGADTTTARIAALIRGALNERSETEKLASAQANRQVWMTLGLGAATLAVTRDLRRLSSVFLVDYACPIKLSAPVAVRATMSAAVARGILIKGGPSIEKLSAADTFVFDKTGTLTEGRLDLCDVLPLGGQTEAEVLGLAAALEGAAQHPIARAIRGAARARGLAADLSGDVTVEVGRGLRASLGGAELLLGARHFMAREGVDFTPHAAQIEALAEAGKMTLYMALAGRPAALFGLRDSLRADARDTAERLRRAGVKHLVMLTGDRRARAEALGRELGFDAVHAELRPEDKAEILARMKAEGRRIAFVGDGINDAPALASAGVGIAMAQGADIARATADITLSEDRIGAVADAREACDRAMAIIRTNTTLALAINTGLFVAASSGRLSPVAASLMHNGSTFGLLLYALSQAGFATGPAALARDLPR</sequence>
<dbReference type="InterPro" id="IPR008250">
    <property type="entry name" value="ATPase_P-typ_transduc_dom_A_sf"/>
</dbReference>
<dbReference type="OrthoDB" id="7762541at2"/>
<dbReference type="Gene3D" id="3.40.1110.10">
    <property type="entry name" value="Calcium-transporting ATPase, cytoplasmic domain N"/>
    <property type="match status" value="1"/>
</dbReference>
<keyword evidence="9" id="KW-0067">ATP-binding</keyword>
<organism evidence="11 12">
    <name type="scientific">Rhodobacter capsulatus</name>
    <name type="common">Rhodopseudomonas capsulata</name>
    <dbReference type="NCBI Taxonomy" id="1061"/>
    <lineage>
        <taxon>Bacteria</taxon>
        <taxon>Pseudomonadati</taxon>
        <taxon>Pseudomonadota</taxon>
        <taxon>Alphaproteobacteria</taxon>
        <taxon>Rhodobacterales</taxon>
        <taxon>Rhodobacter group</taxon>
        <taxon>Rhodobacter</taxon>
    </lineage>
</organism>
<dbReference type="SFLD" id="SFLDG00002">
    <property type="entry name" value="C1.7:_P-type_atpase_like"/>
    <property type="match status" value="1"/>
</dbReference>
<dbReference type="GO" id="GO:0005524">
    <property type="term" value="F:ATP binding"/>
    <property type="evidence" value="ECO:0007669"/>
    <property type="project" value="UniProtKB-UniRule"/>
</dbReference>
<dbReference type="EC" id="7.2.2.12" evidence="7"/>
<evidence type="ECO:0000256" key="4">
    <source>
        <dbReference type="ARBA" id="ARBA00022967"/>
    </source>
</evidence>
<comment type="similarity">
    <text evidence="2 9">Belongs to the cation transport ATPase (P-type) (TC 3.A.3) family. Type IB subfamily.</text>
</comment>
<keyword evidence="9" id="KW-0479">Metal-binding</keyword>
<comment type="subcellular location">
    <subcellularLocation>
        <location evidence="9">Cell membrane</location>
    </subcellularLocation>
    <subcellularLocation>
        <location evidence="1">Membrane</location>
    </subcellularLocation>
</comment>
<proteinExistence type="inferred from homology"/>
<dbReference type="InterPro" id="IPR023214">
    <property type="entry name" value="HAD_sf"/>
</dbReference>
<dbReference type="PANTHER" id="PTHR48085:SF5">
    <property type="entry name" value="CADMIUM_ZINC-TRANSPORTING ATPASE HMA4-RELATED"/>
    <property type="match status" value="1"/>
</dbReference>
<evidence type="ECO:0000256" key="2">
    <source>
        <dbReference type="ARBA" id="ARBA00006024"/>
    </source>
</evidence>
<keyword evidence="6" id="KW-0472">Membrane</keyword>
<evidence type="ECO:0000256" key="3">
    <source>
        <dbReference type="ARBA" id="ARBA00022692"/>
    </source>
</evidence>
<dbReference type="RefSeq" id="WP_136909208.1">
    <property type="nucleotide sequence ID" value="NZ_SWJZ01000102.1"/>
</dbReference>